<dbReference type="InterPro" id="IPR031559">
    <property type="entry name" value="SMG1"/>
</dbReference>
<dbReference type="GO" id="GO:0000184">
    <property type="term" value="P:nuclear-transcribed mRNA catabolic process, nonsense-mediated decay"/>
    <property type="evidence" value="ECO:0007669"/>
    <property type="project" value="InterPro"/>
</dbReference>
<dbReference type="EMBL" id="GECU01035836">
    <property type="protein sequence ID" value="JAS71870.1"/>
    <property type="molecule type" value="Transcribed_RNA"/>
</dbReference>
<evidence type="ECO:0000313" key="1">
    <source>
        <dbReference type="EMBL" id="JAS71870.1"/>
    </source>
</evidence>
<dbReference type="Pfam" id="PF15785">
    <property type="entry name" value="SMG1"/>
    <property type="match status" value="1"/>
</dbReference>
<feature type="non-terminal residue" evidence="1">
    <location>
        <position position="1290"/>
    </location>
</feature>
<organism evidence="1">
    <name type="scientific">Homalodisca liturata</name>
    <dbReference type="NCBI Taxonomy" id="320908"/>
    <lineage>
        <taxon>Eukaryota</taxon>
        <taxon>Metazoa</taxon>
        <taxon>Ecdysozoa</taxon>
        <taxon>Arthropoda</taxon>
        <taxon>Hexapoda</taxon>
        <taxon>Insecta</taxon>
        <taxon>Pterygota</taxon>
        <taxon>Neoptera</taxon>
        <taxon>Paraneoptera</taxon>
        <taxon>Hemiptera</taxon>
        <taxon>Auchenorrhyncha</taxon>
        <taxon>Membracoidea</taxon>
        <taxon>Cicadellidae</taxon>
        <taxon>Cicadellinae</taxon>
        <taxon>Proconiini</taxon>
        <taxon>Homalodisca</taxon>
    </lineage>
</organism>
<feature type="non-terminal residue" evidence="1">
    <location>
        <position position="1"/>
    </location>
</feature>
<evidence type="ECO:0008006" key="2">
    <source>
        <dbReference type="Google" id="ProtNLM"/>
    </source>
</evidence>
<proteinExistence type="predicted"/>
<protein>
    <recommendedName>
        <fullName evidence="2">Non-specific serine/threonine protein kinase</fullName>
    </recommendedName>
</protein>
<accession>A0A1B6HB46</accession>
<reference evidence="1" key="1">
    <citation type="submission" date="2015-11" db="EMBL/GenBank/DDBJ databases">
        <title>De novo transcriptome assembly of four potential Pierce s Disease insect vectors from Arizona vineyards.</title>
        <authorList>
            <person name="Tassone E.E."/>
        </authorList>
    </citation>
    <scope>NUCLEOTIDE SEQUENCE</scope>
</reference>
<sequence length="1290" mass="143001">DKSHLLLVAVEVILDLASIYPDLFTKYFTDTVDILVGWHIDLTTPPSVICYASQSLQRLSHYWANDIDFSVLMLRHFLEDTESYAEELTDLLSPVEDQLSKTITVEEKINRVTSFIKVFNSVMKGLGQHLSPTVSPTVTWTFLYDCLARMLSVVLKMLSLAIDFELVITGNECAWLLLNLLQNKTCPAHEDLYQLLDLEISMIPQLTNTALSSTLQLVAKVVKELSANLPLELVQRILKPGSVFLELRLTPCENIHRGILAIYHSLLSLKNIPLLKEAYRLILTDLDSAYRLLVPELKLLCSGIEPTDRTIYDENKVESIVIFQLKALTDIANASNSLIGMWVLQPTILDLLASRLIPQSVGRVSPSLMYTQLYLLYSHCSRHSHFITTSSLVGVTHGRPAVSSLLGLPASDISQQSPTCGHFSVILGLLSTILNKEMCEESSLLMLSWCCELLGQSQPYLTTLAATTEMIALVRALCACAAASFSPAVLLAVCANLRQLVVLPHMSAWKKCVLEEIADVCLLYLDSSDTRVAASYSALWLQLPWTVVMPTLAQGIVKQGSIRRRVEVALHTQLTHDASTGDMSNHHFKRFMAFLLQGHGRGEFEWLQEVFTTCWSLTQTEPFDYNSLRELSLTSVTVLLHWATWESAQLCVNSKLRTPLGKPVDTFMAFEGVLKSLARQTVGSQSTDTTDEFDVCRVRLLLELVEQLEKAMYNASDGTASALIAPSKPVRSFFHTNKSTCHEWLSRNRSAVVAVALRAGMASCAVRHGYTLLQDLLDLGNTKGSEFENAVLQVAWALLKLKQSEPIQGLYVWCRDIIGIKFPCLKAMADQAAGKLETAVDSYMKIVQNESLESPTRHLVAEHSADNSHSAKTLVADQITECYLALQDWTELARWKTSEAELLASQNGGSFLRYKYLTEKDAEALAEFEKESYSAAYELLEWGPEVGDSPNNTPALAWDCYKVLGVTRHSLAKTAVKFVANGIIQDSDREVLRECQAAAHSYLVEGLRNTPSEVVQEAAILEFAANAMLSESDVIVHSAVDGNGVYKLTNVDSTLLARLLWWERVLDKLQIISHSSPQLSLDAARLARKEGNLKLALAQLSHHVNQILHHDNGHRTALVLTDDILADLDRSEEPWSLPHACAFAELSKLLYSVGSQQLALSVATQTCLRLADCEEAAVRERCARLLLTVAKWTPLLDSPASLQQLIDWQRDAPATATSLLDISNFDTEGDPVGSVLYLAVCHCPSLAKTWARLAGWAYRWGRKATDHVLIAADKEAIDSLIPEGISNSTV</sequence>
<gene>
    <name evidence="1" type="ORF">g.30201</name>
</gene>
<dbReference type="GO" id="GO:0004674">
    <property type="term" value="F:protein serine/threonine kinase activity"/>
    <property type="evidence" value="ECO:0007669"/>
    <property type="project" value="InterPro"/>
</dbReference>
<name>A0A1B6HB46_9HEMI</name>